<evidence type="ECO:0000313" key="4">
    <source>
        <dbReference type="Proteomes" id="UP001372338"/>
    </source>
</evidence>
<dbReference type="Gene3D" id="2.60.40.420">
    <property type="entry name" value="Cupredoxins - blue copper proteins"/>
    <property type="match status" value="1"/>
</dbReference>
<feature type="domain" description="Phytocyanin" evidence="2">
    <location>
        <begin position="45"/>
        <end position="165"/>
    </location>
</feature>
<feature type="region of interest" description="Disordered" evidence="1">
    <location>
        <begin position="1"/>
        <end position="24"/>
    </location>
</feature>
<proteinExistence type="predicted"/>
<dbReference type="AlphaFoldDB" id="A0AAN9IKI7"/>
<sequence length="270" mass="29838">MCLSSHSPIPRRMEQRRSSSGSLSSTTIPCLILLLCFLGSVESYKNYTVGDSLGWFDNTMKPDVNYQKWVAGKEFSLGDFLIFNTDNNHSIIQTYNFTTYKQCDYDDAQDKDTVQWSASDPSNTQTHDVSVAVPLVKEGMTYFFSSDYDGDQCKSGQHFKINVTHGQGLPKSLRDSSPDQDSPSPTTSPVSGGDDSAPDTIVPSNFSHPKEDSDDDNAGADDNAKEKSSSISMSMYAQLHSKICGSFILIVYCSHSRMRIVKTRVERLGG</sequence>
<gene>
    <name evidence="3" type="ORF">RIF29_17784</name>
</gene>
<dbReference type="InterPro" id="IPR003245">
    <property type="entry name" value="Phytocyanin_dom"/>
</dbReference>
<dbReference type="InterPro" id="IPR039391">
    <property type="entry name" value="Phytocyanin-like"/>
</dbReference>
<comment type="caution">
    <text evidence="3">The sequence shown here is derived from an EMBL/GenBank/DDBJ whole genome shotgun (WGS) entry which is preliminary data.</text>
</comment>
<dbReference type="GO" id="GO:0009055">
    <property type="term" value="F:electron transfer activity"/>
    <property type="evidence" value="ECO:0007669"/>
    <property type="project" value="InterPro"/>
</dbReference>
<evidence type="ECO:0000313" key="3">
    <source>
        <dbReference type="EMBL" id="KAK7276641.1"/>
    </source>
</evidence>
<feature type="compositionally biased region" description="Low complexity" evidence="1">
    <location>
        <begin position="179"/>
        <end position="194"/>
    </location>
</feature>
<dbReference type="SUPFAM" id="SSF49503">
    <property type="entry name" value="Cupredoxins"/>
    <property type="match status" value="1"/>
</dbReference>
<organism evidence="3 4">
    <name type="scientific">Crotalaria pallida</name>
    <name type="common">Smooth rattlebox</name>
    <name type="synonym">Crotalaria striata</name>
    <dbReference type="NCBI Taxonomy" id="3830"/>
    <lineage>
        <taxon>Eukaryota</taxon>
        <taxon>Viridiplantae</taxon>
        <taxon>Streptophyta</taxon>
        <taxon>Embryophyta</taxon>
        <taxon>Tracheophyta</taxon>
        <taxon>Spermatophyta</taxon>
        <taxon>Magnoliopsida</taxon>
        <taxon>eudicotyledons</taxon>
        <taxon>Gunneridae</taxon>
        <taxon>Pentapetalae</taxon>
        <taxon>rosids</taxon>
        <taxon>fabids</taxon>
        <taxon>Fabales</taxon>
        <taxon>Fabaceae</taxon>
        <taxon>Papilionoideae</taxon>
        <taxon>50 kb inversion clade</taxon>
        <taxon>genistoids sensu lato</taxon>
        <taxon>core genistoids</taxon>
        <taxon>Crotalarieae</taxon>
        <taxon>Crotalaria</taxon>
    </lineage>
</organism>
<dbReference type="PANTHER" id="PTHR33021:SF6">
    <property type="entry name" value="EARLY NODULIN-LIKE PROTEIN 18"/>
    <property type="match status" value="1"/>
</dbReference>
<dbReference type="InterPro" id="IPR008972">
    <property type="entry name" value="Cupredoxin"/>
</dbReference>
<dbReference type="Pfam" id="PF02298">
    <property type="entry name" value="Cu_bind_like"/>
    <property type="match status" value="1"/>
</dbReference>
<evidence type="ECO:0000259" key="2">
    <source>
        <dbReference type="PROSITE" id="PS51485"/>
    </source>
</evidence>
<protein>
    <recommendedName>
        <fullName evidence="2">Phytocyanin domain-containing protein</fullName>
    </recommendedName>
</protein>
<accession>A0AAN9IKI7</accession>
<dbReference type="Proteomes" id="UP001372338">
    <property type="component" value="Unassembled WGS sequence"/>
</dbReference>
<reference evidence="3 4" key="1">
    <citation type="submission" date="2024-01" db="EMBL/GenBank/DDBJ databases">
        <title>The genomes of 5 underutilized Papilionoideae crops provide insights into root nodulation and disease resistanc.</title>
        <authorList>
            <person name="Yuan L."/>
        </authorList>
    </citation>
    <scope>NUCLEOTIDE SEQUENCE [LARGE SCALE GENOMIC DNA]</scope>
    <source>
        <strain evidence="3">ZHUSHIDOU_FW_LH</strain>
        <tissue evidence="3">Leaf</tissue>
    </source>
</reference>
<feature type="region of interest" description="Disordered" evidence="1">
    <location>
        <begin position="166"/>
        <end position="226"/>
    </location>
</feature>
<keyword evidence="4" id="KW-1185">Reference proteome</keyword>
<dbReference type="PROSITE" id="PS51485">
    <property type="entry name" value="PHYTOCYANIN"/>
    <property type="match status" value="1"/>
</dbReference>
<dbReference type="FunFam" id="2.60.40.420:FF:000048">
    <property type="entry name" value="Early nodulin-like protein 18"/>
    <property type="match status" value="1"/>
</dbReference>
<dbReference type="GO" id="GO:0005886">
    <property type="term" value="C:plasma membrane"/>
    <property type="evidence" value="ECO:0007669"/>
    <property type="project" value="TreeGrafter"/>
</dbReference>
<dbReference type="CDD" id="cd04216">
    <property type="entry name" value="Phytocyanin"/>
    <property type="match status" value="1"/>
</dbReference>
<name>A0AAN9IKI7_CROPI</name>
<dbReference type="EMBL" id="JAYWIO010000003">
    <property type="protein sequence ID" value="KAK7276641.1"/>
    <property type="molecule type" value="Genomic_DNA"/>
</dbReference>
<evidence type="ECO:0000256" key="1">
    <source>
        <dbReference type="SAM" id="MobiDB-lite"/>
    </source>
</evidence>
<dbReference type="PANTHER" id="PTHR33021">
    <property type="entry name" value="BLUE COPPER PROTEIN"/>
    <property type="match status" value="1"/>
</dbReference>